<dbReference type="SUPFAM" id="SSF88697">
    <property type="entry name" value="PUA domain-like"/>
    <property type="match status" value="1"/>
</dbReference>
<sequence>MFPLSTVLFPGQPIPLNVFEQRYRDMVSDIGPDGEFGICLIERGSEVGGGDVRTSVGTLARVLHLQSLENETYFLIAGGERRFVVEEWLSEVPYPRARVSFLEDDETPTPAILSTAISSVRAVRHLESEIDIDSGANSICDFDDDPVVAAWQCCSFSPMGAMDRQSVLQTANVDDRLRLVSEICCERYGDLQRRMQIDE</sequence>
<dbReference type="PANTHER" id="PTHR46732">
    <property type="entry name" value="ATP-DEPENDENT PROTEASE LA (LON) DOMAIN PROTEIN"/>
    <property type="match status" value="1"/>
</dbReference>
<dbReference type="Gene3D" id="2.30.130.40">
    <property type="entry name" value="LON domain-like"/>
    <property type="match status" value="1"/>
</dbReference>
<organism evidence="2">
    <name type="scientific">freshwater metagenome</name>
    <dbReference type="NCBI Taxonomy" id="449393"/>
    <lineage>
        <taxon>unclassified sequences</taxon>
        <taxon>metagenomes</taxon>
        <taxon>ecological metagenomes</taxon>
    </lineage>
</organism>
<dbReference type="InterPro" id="IPR046336">
    <property type="entry name" value="Lon_prtase_N_sf"/>
</dbReference>
<protein>
    <submittedName>
        <fullName evidence="2">Unannotated protein</fullName>
    </submittedName>
</protein>
<evidence type="ECO:0000259" key="1">
    <source>
        <dbReference type="PROSITE" id="PS51787"/>
    </source>
</evidence>
<dbReference type="Pfam" id="PF02190">
    <property type="entry name" value="LON_substr_bdg"/>
    <property type="match status" value="1"/>
</dbReference>
<dbReference type="EMBL" id="CAFAAB010000149">
    <property type="protein sequence ID" value="CAB4790779.1"/>
    <property type="molecule type" value="Genomic_DNA"/>
</dbReference>
<dbReference type="SMART" id="SM00464">
    <property type="entry name" value="LON"/>
    <property type="match status" value="1"/>
</dbReference>
<dbReference type="InterPro" id="IPR003111">
    <property type="entry name" value="Lon_prtase_N"/>
</dbReference>
<proteinExistence type="predicted"/>
<name>A0A6J6X2X1_9ZZZZ</name>
<gene>
    <name evidence="2" type="ORF">UFOPK2958_01171</name>
</gene>
<evidence type="ECO:0000313" key="2">
    <source>
        <dbReference type="EMBL" id="CAB4790779.1"/>
    </source>
</evidence>
<feature type="domain" description="Lon N-terminal" evidence="1">
    <location>
        <begin position="1"/>
        <end position="188"/>
    </location>
</feature>
<dbReference type="PROSITE" id="PS51787">
    <property type="entry name" value="LON_N"/>
    <property type="match status" value="1"/>
</dbReference>
<dbReference type="AlphaFoldDB" id="A0A6J6X2X1"/>
<dbReference type="InterPro" id="IPR015947">
    <property type="entry name" value="PUA-like_sf"/>
</dbReference>
<accession>A0A6J6X2X1</accession>
<dbReference type="PANTHER" id="PTHR46732:SF8">
    <property type="entry name" value="ATP-DEPENDENT PROTEASE LA (LON) DOMAIN PROTEIN"/>
    <property type="match status" value="1"/>
</dbReference>
<reference evidence="2" key="1">
    <citation type="submission" date="2020-05" db="EMBL/GenBank/DDBJ databases">
        <authorList>
            <person name="Chiriac C."/>
            <person name="Salcher M."/>
            <person name="Ghai R."/>
            <person name="Kavagutti S V."/>
        </authorList>
    </citation>
    <scope>NUCLEOTIDE SEQUENCE</scope>
</reference>